<name>A0A2T3N2D3_9GAMM</name>
<comment type="caution">
    <text evidence="2">The sequence shown here is derived from an EMBL/GenBank/DDBJ whole genome shotgun (WGS) entry which is preliminary data.</text>
</comment>
<dbReference type="EMBL" id="PYMC01000002">
    <property type="protein sequence ID" value="PSW06498.1"/>
    <property type="molecule type" value="Genomic_DNA"/>
</dbReference>
<dbReference type="Pfam" id="PF19659">
    <property type="entry name" value="DUF6162"/>
    <property type="match status" value="1"/>
</dbReference>
<organism evidence="2 3">
    <name type="scientific">Photobacterium lipolyticum</name>
    <dbReference type="NCBI Taxonomy" id="266810"/>
    <lineage>
        <taxon>Bacteria</taxon>
        <taxon>Pseudomonadati</taxon>
        <taxon>Pseudomonadota</taxon>
        <taxon>Gammaproteobacteria</taxon>
        <taxon>Vibrionales</taxon>
        <taxon>Vibrionaceae</taxon>
        <taxon>Photobacterium</taxon>
    </lineage>
</organism>
<gene>
    <name evidence="2" type="ORF">C9I89_02895</name>
</gene>
<protein>
    <submittedName>
        <fullName evidence="2">Uncharacterized protein</fullName>
    </submittedName>
</protein>
<proteinExistence type="predicted"/>
<dbReference type="Proteomes" id="UP000240904">
    <property type="component" value="Unassembled WGS sequence"/>
</dbReference>
<dbReference type="InterPro" id="IPR046160">
    <property type="entry name" value="DUF6162"/>
</dbReference>
<dbReference type="AlphaFoldDB" id="A0A2T3N2D3"/>
<dbReference type="RefSeq" id="WP_107281862.1">
    <property type="nucleotide sequence ID" value="NZ_PYMC01000002.1"/>
</dbReference>
<evidence type="ECO:0000256" key="1">
    <source>
        <dbReference type="SAM" id="Phobius"/>
    </source>
</evidence>
<reference evidence="2 3" key="1">
    <citation type="submission" date="2018-03" db="EMBL/GenBank/DDBJ databases">
        <title>Whole genome sequencing of Histamine producing bacteria.</title>
        <authorList>
            <person name="Butler K."/>
        </authorList>
    </citation>
    <scope>NUCLEOTIDE SEQUENCE [LARGE SCALE GENOMIC DNA]</scope>
    <source>
        <strain evidence="2 3">DSM 16190</strain>
    </source>
</reference>
<keyword evidence="1" id="KW-0472">Membrane</keyword>
<keyword evidence="3" id="KW-1185">Reference proteome</keyword>
<evidence type="ECO:0000313" key="2">
    <source>
        <dbReference type="EMBL" id="PSW06498.1"/>
    </source>
</evidence>
<sequence length="193" mass="21753">MNSQTIHTDDGGREGKWVALSICLILAIAAILLPYHQQIAKQQSLSTHQVFIKYLAADELAMIAELRLAHEEIRNLRQDSIELAGTERWADIAELEALWLAPFIQDKSWERKGKHLWLKIAPAIYQGVPQLESGSAAVVLNSMQQEPEIWLFLDKKLQPAIAGDVVTEKVPFQSRVLIEAGWKQVVFADSEVF</sequence>
<accession>A0A2T3N2D3</accession>
<evidence type="ECO:0000313" key="3">
    <source>
        <dbReference type="Proteomes" id="UP000240904"/>
    </source>
</evidence>
<keyword evidence="1" id="KW-0812">Transmembrane</keyword>
<dbReference type="OrthoDB" id="95459at2"/>
<feature type="transmembrane region" description="Helical" evidence="1">
    <location>
        <begin position="17"/>
        <end position="35"/>
    </location>
</feature>
<keyword evidence="1" id="KW-1133">Transmembrane helix</keyword>